<dbReference type="PROSITE" id="PS50942">
    <property type="entry name" value="ENTH"/>
    <property type="match status" value="1"/>
</dbReference>
<sequence>MSGGGTNKSFRKALGAIKDSTTVGLAKVNSDYKELDIAIVKATNHVERPAKEKHIRAIFSGISATRPRADVAYCIHALARRLAKTHNWAVALKTLIVIHRALREVDPTFHEELISYGRSRSHMLNLSHFKDDSSPNAWEYSAWVRTYALYLEERLECFRVLKYDVETDRPRTKDLDTVELLEQLPALQQLLFRLVNCQPQGAAVHNFVIQLALSMVASESIKIYNAISDGTVNLVDKVDLCSWLIRQENWLLEDCLFFEMQRHDAVKALDIYRKAGQQAERLSEFYEVCKNLDIGRGEKFIKIEQPPASFLQTMEEYVTVDKAAPKVVLAIEYKKAPEVQEELPPSPPPPEPVKEEVPVTKPPEPDLLGLNDQSPDASVLDEKNALALAIVPVDQPTAAAPNLENGTTGWELALVTAPSPNESARSASKLAGGLDRLTLDSLYDDALRRSSQNVSYNPWEANPMTGPTMQQNIHDPFYASNGVAAPYSVQMVAMANQQQAFMFQQQQQMMTMSPQLQQPANPFANTYGASVHPYGAGMPVQAAYDPYSGLI</sequence>
<dbReference type="InterPro" id="IPR045192">
    <property type="entry name" value="AP180-like"/>
</dbReference>
<dbReference type="CDD" id="cd03564">
    <property type="entry name" value="ANTH_N"/>
    <property type="match status" value="1"/>
</dbReference>
<dbReference type="SUPFAM" id="SSF48464">
    <property type="entry name" value="ENTH/VHS domain"/>
    <property type="match status" value="1"/>
</dbReference>
<dbReference type="Pfam" id="PF07651">
    <property type="entry name" value="ANTH"/>
    <property type="match status" value="2"/>
</dbReference>
<dbReference type="InterPro" id="IPR013809">
    <property type="entry name" value="ENTH"/>
</dbReference>
<dbReference type="GO" id="GO:0005794">
    <property type="term" value="C:Golgi apparatus"/>
    <property type="evidence" value="ECO:0007669"/>
    <property type="project" value="UniProtKB-SubCell"/>
</dbReference>
<dbReference type="GO" id="GO:0072583">
    <property type="term" value="P:clathrin-dependent endocytosis"/>
    <property type="evidence" value="ECO:0007669"/>
    <property type="project" value="InterPro"/>
</dbReference>
<evidence type="ECO:0000256" key="9">
    <source>
        <dbReference type="SAM" id="MobiDB-lite"/>
    </source>
</evidence>
<dbReference type="GO" id="GO:0000149">
    <property type="term" value="F:SNARE binding"/>
    <property type="evidence" value="ECO:0007669"/>
    <property type="project" value="TreeGrafter"/>
</dbReference>
<evidence type="ECO:0000256" key="3">
    <source>
        <dbReference type="ARBA" id="ARBA00004600"/>
    </source>
</evidence>
<evidence type="ECO:0000256" key="6">
    <source>
        <dbReference type="ARBA" id="ARBA00023136"/>
    </source>
</evidence>
<feature type="domain" description="ENTH" evidence="10">
    <location>
        <begin position="27"/>
        <end position="165"/>
    </location>
</feature>
<evidence type="ECO:0000313" key="12">
    <source>
        <dbReference type="Proteomes" id="UP001370490"/>
    </source>
</evidence>
<keyword evidence="6" id="KW-0472">Membrane</keyword>
<evidence type="ECO:0000259" key="10">
    <source>
        <dbReference type="PROSITE" id="PS50942"/>
    </source>
</evidence>
<dbReference type="GO" id="GO:0030136">
    <property type="term" value="C:clathrin-coated vesicle"/>
    <property type="evidence" value="ECO:0007669"/>
    <property type="project" value="UniProtKB-SubCell"/>
</dbReference>
<dbReference type="GO" id="GO:0005905">
    <property type="term" value="C:clathrin-coated pit"/>
    <property type="evidence" value="ECO:0007669"/>
    <property type="project" value="UniProtKB-SubCell"/>
</dbReference>
<evidence type="ECO:0000256" key="4">
    <source>
        <dbReference type="ARBA" id="ARBA00022583"/>
    </source>
</evidence>
<dbReference type="InterPro" id="IPR011417">
    <property type="entry name" value="ANTH_dom"/>
</dbReference>
<proteinExistence type="predicted"/>
<dbReference type="GO" id="GO:0005545">
    <property type="term" value="F:1-phosphatidylinositol binding"/>
    <property type="evidence" value="ECO:0007669"/>
    <property type="project" value="InterPro"/>
</dbReference>
<gene>
    <name evidence="11" type="ORF">RJ641_026249</name>
</gene>
<dbReference type="PANTHER" id="PTHR22951">
    <property type="entry name" value="CLATHRIN ASSEMBLY PROTEIN"/>
    <property type="match status" value="1"/>
</dbReference>
<keyword evidence="8" id="KW-0968">Cytoplasmic vesicle</keyword>
<dbReference type="EMBL" id="JBAMMX010000003">
    <property type="protein sequence ID" value="KAK6945147.1"/>
    <property type="molecule type" value="Genomic_DNA"/>
</dbReference>
<dbReference type="Gene3D" id="1.25.40.90">
    <property type="match status" value="1"/>
</dbReference>
<comment type="subcellular location">
    <subcellularLocation>
        <location evidence="1">Cytoplasmic vesicle</location>
        <location evidence="1">Clathrin-coated vesicle</location>
    </subcellularLocation>
    <subcellularLocation>
        <location evidence="2">Golgi apparatus</location>
    </subcellularLocation>
    <subcellularLocation>
        <location evidence="3">Membrane</location>
        <location evidence="3">Clathrin-coated pit</location>
    </subcellularLocation>
</comment>
<evidence type="ECO:0000256" key="7">
    <source>
        <dbReference type="ARBA" id="ARBA00023176"/>
    </source>
</evidence>
<evidence type="ECO:0000256" key="2">
    <source>
        <dbReference type="ARBA" id="ARBA00004555"/>
    </source>
</evidence>
<evidence type="ECO:0000256" key="5">
    <source>
        <dbReference type="ARBA" id="ARBA00023034"/>
    </source>
</evidence>
<evidence type="ECO:0000256" key="1">
    <source>
        <dbReference type="ARBA" id="ARBA00004132"/>
    </source>
</evidence>
<dbReference type="InterPro" id="IPR008942">
    <property type="entry name" value="ENTH_VHS"/>
</dbReference>
<keyword evidence="4" id="KW-0254">Endocytosis</keyword>
<comment type="caution">
    <text evidence="11">The sequence shown here is derived from an EMBL/GenBank/DDBJ whole genome shotgun (WGS) entry which is preliminary data.</text>
</comment>
<protein>
    <submittedName>
        <fullName evidence="11">AP180 N-terminal homology (ANTH) domain</fullName>
    </submittedName>
</protein>
<dbReference type="GO" id="GO:0032050">
    <property type="term" value="F:clathrin heavy chain binding"/>
    <property type="evidence" value="ECO:0007669"/>
    <property type="project" value="TreeGrafter"/>
</dbReference>
<evidence type="ECO:0000313" key="11">
    <source>
        <dbReference type="EMBL" id="KAK6945147.1"/>
    </source>
</evidence>
<dbReference type="SMART" id="SM00273">
    <property type="entry name" value="ENTH"/>
    <property type="match status" value="1"/>
</dbReference>
<dbReference type="Gene3D" id="1.20.58.150">
    <property type="entry name" value="ANTH domain"/>
    <property type="match status" value="1"/>
</dbReference>
<dbReference type="PANTHER" id="PTHR22951:SF32">
    <property type="entry name" value="OS06G0175500 PROTEIN"/>
    <property type="match status" value="1"/>
</dbReference>
<dbReference type="AlphaFoldDB" id="A0AAN8WFV6"/>
<evidence type="ECO:0000256" key="8">
    <source>
        <dbReference type="ARBA" id="ARBA00023329"/>
    </source>
</evidence>
<dbReference type="SUPFAM" id="SSF89009">
    <property type="entry name" value="GAT-like domain"/>
    <property type="match status" value="1"/>
</dbReference>
<dbReference type="Proteomes" id="UP001370490">
    <property type="component" value="Unassembled WGS sequence"/>
</dbReference>
<keyword evidence="7" id="KW-0168">Coated pit</keyword>
<name>A0AAN8WFV6_9MAGN</name>
<dbReference type="GO" id="GO:0005546">
    <property type="term" value="F:phosphatidylinositol-4,5-bisphosphate binding"/>
    <property type="evidence" value="ECO:0007669"/>
    <property type="project" value="TreeGrafter"/>
</dbReference>
<dbReference type="FunFam" id="1.20.58.150:FF:000006">
    <property type="entry name" value="putative clathrin assembly protein At5g35200"/>
    <property type="match status" value="1"/>
</dbReference>
<dbReference type="FunFam" id="1.25.40.90:FF:000005">
    <property type="entry name" value="Clathrin assembly protein AP180"/>
    <property type="match status" value="1"/>
</dbReference>
<reference evidence="11 12" key="1">
    <citation type="submission" date="2023-12" db="EMBL/GenBank/DDBJ databases">
        <title>A high-quality genome assembly for Dillenia turbinata (Dilleniales).</title>
        <authorList>
            <person name="Chanderbali A."/>
        </authorList>
    </citation>
    <scope>NUCLEOTIDE SEQUENCE [LARGE SCALE GENOMIC DNA]</scope>
    <source>
        <strain evidence="11">LSX21</strain>
        <tissue evidence="11">Leaf</tissue>
    </source>
</reference>
<keyword evidence="5" id="KW-0333">Golgi apparatus</keyword>
<dbReference type="GO" id="GO:0006900">
    <property type="term" value="P:vesicle budding from membrane"/>
    <property type="evidence" value="ECO:0007669"/>
    <property type="project" value="TreeGrafter"/>
</dbReference>
<dbReference type="InterPro" id="IPR048050">
    <property type="entry name" value="ANTH_N_plant"/>
</dbReference>
<keyword evidence="12" id="KW-1185">Reference proteome</keyword>
<dbReference type="GO" id="GO:0048268">
    <property type="term" value="P:clathrin coat assembly"/>
    <property type="evidence" value="ECO:0007669"/>
    <property type="project" value="InterPro"/>
</dbReference>
<dbReference type="InterPro" id="IPR014712">
    <property type="entry name" value="ANTH_dom_sf"/>
</dbReference>
<accession>A0AAN8WFV6</accession>
<feature type="region of interest" description="Disordered" evidence="9">
    <location>
        <begin position="338"/>
        <end position="375"/>
    </location>
</feature>
<organism evidence="11 12">
    <name type="scientific">Dillenia turbinata</name>
    <dbReference type="NCBI Taxonomy" id="194707"/>
    <lineage>
        <taxon>Eukaryota</taxon>
        <taxon>Viridiplantae</taxon>
        <taxon>Streptophyta</taxon>
        <taxon>Embryophyta</taxon>
        <taxon>Tracheophyta</taxon>
        <taxon>Spermatophyta</taxon>
        <taxon>Magnoliopsida</taxon>
        <taxon>eudicotyledons</taxon>
        <taxon>Gunneridae</taxon>
        <taxon>Pentapetalae</taxon>
        <taxon>Dilleniales</taxon>
        <taxon>Dilleniaceae</taxon>
        <taxon>Dillenia</taxon>
    </lineage>
</organism>